<keyword evidence="7" id="KW-1185">Reference proteome</keyword>
<evidence type="ECO:0000256" key="2">
    <source>
        <dbReference type="ARBA" id="ARBA00022490"/>
    </source>
</evidence>
<proteinExistence type="predicted"/>
<reference evidence="7" key="1">
    <citation type="journal article" date="2019" name="Int. J. Syst. Evol. Microbiol.">
        <title>The Global Catalogue of Microorganisms (GCM) 10K type strain sequencing project: providing services to taxonomists for standard genome sequencing and annotation.</title>
        <authorList>
            <consortium name="The Broad Institute Genomics Platform"/>
            <consortium name="The Broad Institute Genome Sequencing Center for Infectious Disease"/>
            <person name="Wu L."/>
            <person name="Ma J."/>
        </authorList>
    </citation>
    <scope>NUCLEOTIDE SEQUENCE [LARGE SCALE GENOMIC DNA]</scope>
    <source>
        <strain evidence="7">KCTC 32255</strain>
    </source>
</reference>
<comment type="caution">
    <text evidence="6">The sequence shown here is derived from an EMBL/GenBank/DDBJ whole genome shotgun (WGS) entry which is preliminary data.</text>
</comment>
<dbReference type="Pfam" id="PF04493">
    <property type="entry name" value="Endonuclease_5"/>
    <property type="match status" value="1"/>
</dbReference>
<dbReference type="Gene3D" id="3.30.2170.10">
    <property type="entry name" value="archaeoglobus fulgidus dsm 4304 superfamily"/>
    <property type="match status" value="1"/>
</dbReference>
<keyword evidence="2" id="KW-0963">Cytoplasm</keyword>
<dbReference type="GO" id="GO:0004519">
    <property type="term" value="F:endonuclease activity"/>
    <property type="evidence" value="ECO:0007669"/>
    <property type="project" value="UniProtKB-KW"/>
</dbReference>
<dbReference type="PANTHER" id="PTHR28511">
    <property type="entry name" value="ENDONUCLEASE V"/>
    <property type="match status" value="1"/>
</dbReference>
<protein>
    <submittedName>
        <fullName evidence="6">Endonuclease V</fullName>
    </submittedName>
</protein>
<dbReference type="Proteomes" id="UP001596337">
    <property type="component" value="Unassembled WGS sequence"/>
</dbReference>
<evidence type="ECO:0000313" key="7">
    <source>
        <dbReference type="Proteomes" id="UP001596337"/>
    </source>
</evidence>
<keyword evidence="4 6" id="KW-0255">Endonuclease</keyword>
<comment type="subcellular location">
    <subcellularLocation>
        <location evidence="1">Cytoplasm</location>
    </subcellularLocation>
</comment>
<dbReference type="EMBL" id="JBHSXX010000001">
    <property type="protein sequence ID" value="MFC6870305.1"/>
    <property type="molecule type" value="Genomic_DNA"/>
</dbReference>
<dbReference type="InterPro" id="IPR007581">
    <property type="entry name" value="Endonuclease-V"/>
</dbReference>
<accession>A0ABW2C717</accession>
<evidence type="ECO:0000313" key="6">
    <source>
        <dbReference type="EMBL" id="MFC6870305.1"/>
    </source>
</evidence>
<dbReference type="RefSeq" id="WP_345399389.1">
    <property type="nucleotide sequence ID" value="NZ_BAABLA010000088.1"/>
</dbReference>
<sequence length="226" mass="24106">MNKTEWPATVEALMAAQHELAAAGPEPWRPAAGPLVGGCFAAFPKGYAGPGAAGDPVWAGAAVYQRRRRVCHATTSDTAGSPYRPGLLALRVGPVLDAVVRLLPRWPDVLLVDATGRDHPRRAGLAVQLGAMLDLPTVGVTHRLLLAEGEWPRDERGATSPVTLAGDVVAYWLRTRQGRRPVAVHAGWRTDPDVAVRVVSACAKHRTPTPLREARRLARAARAGAL</sequence>
<keyword evidence="3" id="KW-0540">Nuclease</keyword>
<evidence type="ECO:0000256" key="4">
    <source>
        <dbReference type="ARBA" id="ARBA00022759"/>
    </source>
</evidence>
<gene>
    <name evidence="6" type="ORF">ACFQGD_24505</name>
</gene>
<organism evidence="6 7">
    <name type="scientific">Haloechinothrix salitolerans</name>
    <dbReference type="NCBI Taxonomy" id="926830"/>
    <lineage>
        <taxon>Bacteria</taxon>
        <taxon>Bacillati</taxon>
        <taxon>Actinomycetota</taxon>
        <taxon>Actinomycetes</taxon>
        <taxon>Pseudonocardiales</taxon>
        <taxon>Pseudonocardiaceae</taxon>
        <taxon>Haloechinothrix</taxon>
    </lineage>
</organism>
<keyword evidence="5" id="KW-0378">Hydrolase</keyword>
<dbReference type="PANTHER" id="PTHR28511:SF1">
    <property type="entry name" value="ENDONUCLEASE V"/>
    <property type="match status" value="1"/>
</dbReference>
<evidence type="ECO:0000256" key="5">
    <source>
        <dbReference type="ARBA" id="ARBA00022801"/>
    </source>
</evidence>
<evidence type="ECO:0000256" key="3">
    <source>
        <dbReference type="ARBA" id="ARBA00022722"/>
    </source>
</evidence>
<evidence type="ECO:0000256" key="1">
    <source>
        <dbReference type="ARBA" id="ARBA00004496"/>
    </source>
</evidence>
<name>A0ABW2C717_9PSEU</name>